<evidence type="ECO:0000313" key="3">
    <source>
        <dbReference type="Proteomes" id="UP001290861"/>
    </source>
</evidence>
<dbReference type="InterPro" id="IPR036291">
    <property type="entry name" value="NAD(P)-bd_dom_sf"/>
</dbReference>
<proteinExistence type="predicted"/>
<dbReference type="EMBL" id="JARVCO010000002">
    <property type="protein sequence ID" value="MDZ8117445.1"/>
    <property type="molecule type" value="Genomic_DNA"/>
</dbReference>
<gene>
    <name evidence="2" type="ORF">P9H32_02310</name>
</gene>
<accession>A0ABU5MTB9</accession>
<evidence type="ECO:0000259" key="1">
    <source>
        <dbReference type="Pfam" id="PF13460"/>
    </source>
</evidence>
<dbReference type="Proteomes" id="UP001290861">
    <property type="component" value="Unassembled WGS sequence"/>
</dbReference>
<dbReference type="InterPro" id="IPR016040">
    <property type="entry name" value="NAD(P)-bd_dom"/>
</dbReference>
<dbReference type="Pfam" id="PF13460">
    <property type="entry name" value="NAD_binding_10"/>
    <property type="match status" value="1"/>
</dbReference>
<sequence>MKPNTCSYTREGLILVLGGTGKTGRRVASRLEALGREVRIGSRSGVPAFDWNHEAGWSTCLEGVDAVYINYAPDLAIDGATDSIARFVDKARELGVRQLVLLSGRGESEAQACERIVQESGLDWTVVRAGWFNQNFSEGAFNDMVQAGVITLPAGSVREPFIDVDDIADVIAAALTEPGHTGEVYEVTGPRLMRLADVAADLSSATGRDIRYEAIPHEAFVGAVKESGAPDDVVWLMDYLFSTVLDGRNAYITNGVERALKRPARDFRDYAEEAAATGVWEERS</sequence>
<dbReference type="SUPFAM" id="SSF51735">
    <property type="entry name" value="NAD(P)-binding Rossmann-fold domains"/>
    <property type="match status" value="1"/>
</dbReference>
<organism evidence="2 3">
    <name type="scientific">Pontiella agarivorans</name>
    <dbReference type="NCBI Taxonomy" id="3038953"/>
    <lineage>
        <taxon>Bacteria</taxon>
        <taxon>Pseudomonadati</taxon>
        <taxon>Kiritimatiellota</taxon>
        <taxon>Kiritimatiellia</taxon>
        <taxon>Kiritimatiellales</taxon>
        <taxon>Pontiellaceae</taxon>
        <taxon>Pontiella</taxon>
    </lineage>
</organism>
<dbReference type="PANTHER" id="PTHR43162:SF1">
    <property type="entry name" value="PRESTALK A DIFFERENTIATION PROTEIN A"/>
    <property type="match status" value="1"/>
</dbReference>
<dbReference type="PANTHER" id="PTHR43162">
    <property type="match status" value="1"/>
</dbReference>
<dbReference type="Gene3D" id="3.90.25.10">
    <property type="entry name" value="UDP-galactose 4-epimerase, domain 1"/>
    <property type="match status" value="1"/>
</dbReference>
<feature type="domain" description="NAD(P)-binding" evidence="1">
    <location>
        <begin position="18"/>
        <end position="178"/>
    </location>
</feature>
<name>A0ABU5MTB9_9BACT</name>
<comment type="caution">
    <text evidence="2">The sequence shown here is derived from an EMBL/GenBank/DDBJ whole genome shotgun (WGS) entry which is preliminary data.</text>
</comment>
<evidence type="ECO:0000313" key="2">
    <source>
        <dbReference type="EMBL" id="MDZ8117445.1"/>
    </source>
</evidence>
<dbReference type="Gene3D" id="3.40.50.720">
    <property type="entry name" value="NAD(P)-binding Rossmann-like Domain"/>
    <property type="match status" value="1"/>
</dbReference>
<reference evidence="2 3" key="1">
    <citation type="journal article" date="2024" name="Appl. Environ. Microbiol.">
        <title>Pontiella agarivorans sp. nov., a novel marine anaerobic bacterium capable of degrading macroalgal polysaccharides and fixing nitrogen.</title>
        <authorList>
            <person name="Liu N."/>
            <person name="Kivenson V."/>
            <person name="Peng X."/>
            <person name="Cui Z."/>
            <person name="Lankiewicz T.S."/>
            <person name="Gosselin K.M."/>
            <person name="English C.J."/>
            <person name="Blair E.M."/>
            <person name="O'Malley M.A."/>
            <person name="Valentine D.L."/>
        </authorList>
    </citation>
    <scope>NUCLEOTIDE SEQUENCE [LARGE SCALE GENOMIC DNA]</scope>
    <source>
        <strain evidence="2 3">NLcol2</strain>
    </source>
</reference>
<keyword evidence="3" id="KW-1185">Reference proteome</keyword>
<protein>
    <submittedName>
        <fullName evidence="2">NAD(P)H-binding protein</fullName>
    </submittedName>
</protein>
<dbReference type="InterPro" id="IPR051604">
    <property type="entry name" value="Ergot_Alk_Oxidoreductase"/>
</dbReference>